<gene>
    <name evidence="2" type="ORF">FA046_12410</name>
</gene>
<evidence type="ECO:0008006" key="4">
    <source>
        <dbReference type="Google" id="ProtNLM"/>
    </source>
</evidence>
<evidence type="ECO:0000313" key="2">
    <source>
        <dbReference type="EMBL" id="TKB96873.1"/>
    </source>
</evidence>
<reference evidence="2 3" key="1">
    <citation type="submission" date="2019-04" db="EMBL/GenBank/DDBJ databases">
        <title>Pedobacter sp. AR-3-17 sp. nov., isolated from Arctic soil.</title>
        <authorList>
            <person name="Dahal R.H."/>
            <person name="Kim D.-U."/>
        </authorList>
    </citation>
    <scope>NUCLEOTIDE SEQUENCE [LARGE SCALE GENOMIC DNA]</scope>
    <source>
        <strain evidence="2 3">AR-3-17</strain>
    </source>
</reference>
<dbReference type="PROSITE" id="PS51257">
    <property type="entry name" value="PROKAR_LIPOPROTEIN"/>
    <property type="match status" value="1"/>
</dbReference>
<evidence type="ECO:0000313" key="3">
    <source>
        <dbReference type="Proteomes" id="UP000308181"/>
    </source>
</evidence>
<feature type="signal peptide" evidence="1">
    <location>
        <begin position="1"/>
        <end position="21"/>
    </location>
</feature>
<dbReference type="EMBL" id="SWBP01000004">
    <property type="protein sequence ID" value="TKB96873.1"/>
    <property type="molecule type" value="Genomic_DNA"/>
</dbReference>
<comment type="caution">
    <text evidence="2">The sequence shown here is derived from an EMBL/GenBank/DDBJ whole genome shotgun (WGS) entry which is preliminary data.</text>
</comment>
<feature type="chain" id="PRO_5020501767" description="PEGA domain-containing protein" evidence="1">
    <location>
        <begin position="22"/>
        <end position="137"/>
    </location>
</feature>
<sequence>MKRNYILPILIAGTLLTQSCATIFTGNKTGVRIPNGTPEGAKIFVNGKYEKTAPETVQIPKAALKNGSIITIKADGYQNTEIKINRKVQIGMVALDIVTGGIWLIVDFITGNIYTATPDRVKYELEKKESNGSVTTQ</sequence>
<accession>A0A4U1BYW3</accession>
<keyword evidence="1" id="KW-0732">Signal</keyword>
<proteinExistence type="predicted"/>
<organism evidence="2 3">
    <name type="scientific">Pedobacter cryophilus</name>
    <dbReference type="NCBI Taxonomy" id="2571271"/>
    <lineage>
        <taxon>Bacteria</taxon>
        <taxon>Pseudomonadati</taxon>
        <taxon>Bacteroidota</taxon>
        <taxon>Sphingobacteriia</taxon>
        <taxon>Sphingobacteriales</taxon>
        <taxon>Sphingobacteriaceae</taxon>
        <taxon>Pedobacter</taxon>
    </lineage>
</organism>
<evidence type="ECO:0000256" key="1">
    <source>
        <dbReference type="SAM" id="SignalP"/>
    </source>
</evidence>
<protein>
    <recommendedName>
        <fullName evidence="4">PEGA domain-containing protein</fullName>
    </recommendedName>
</protein>
<keyword evidence="3" id="KW-1185">Reference proteome</keyword>
<dbReference type="AlphaFoldDB" id="A0A4U1BYW3"/>
<name>A0A4U1BYW3_9SPHI</name>
<dbReference type="RefSeq" id="WP_136826837.1">
    <property type="nucleotide sequence ID" value="NZ_SWBP01000004.1"/>
</dbReference>
<dbReference type="OrthoDB" id="1524740at2"/>
<dbReference type="Proteomes" id="UP000308181">
    <property type="component" value="Unassembled WGS sequence"/>
</dbReference>